<evidence type="ECO:0000313" key="2">
    <source>
        <dbReference type="EMBL" id="SDU21428.1"/>
    </source>
</evidence>
<dbReference type="STRING" id="364197.SAMN05216296_2441"/>
<gene>
    <name evidence="2" type="ORF">SAMN05216296_2441</name>
</gene>
<keyword evidence="3" id="KW-1185">Reference proteome</keyword>
<dbReference type="OrthoDB" id="6196114at2"/>
<protein>
    <recommendedName>
        <fullName evidence="4">DNA polymerase III subunit chi</fullName>
    </recommendedName>
</protein>
<accession>A0A1H2GPY9</accession>
<dbReference type="Proteomes" id="UP000243232">
    <property type="component" value="Chromosome I"/>
</dbReference>
<organism evidence="2 3">
    <name type="scientific">Pseudomonas pohangensis</name>
    <dbReference type="NCBI Taxonomy" id="364197"/>
    <lineage>
        <taxon>Bacteria</taxon>
        <taxon>Pseudomonadati</taxon>
        <taxon>Pseudomonadota</taxon>
        <taxon>Gammaproteobacteria</taxon>
        <taxon>Pseudomonadales</taxon>
        <taxon>Pseudomonadaceae</taxon>
        <taxon>Pseudomonas</taxon>
    </lineage>
</organism>
<evidence type="ECO:0000313" key="3">
    <source>
        <dbReference type="Proteomes" id="UP000243232"/>
    </source>
</evidence>
<feature type="compositionally biased region" description="Pro residues" evidence="1">
    <location>
        <begin position="60"/>
        <end position="72"/>
    </location>
</feature>
<name>A0A1H2GPY9_9PSED</name>
<proteinExistence type="predicted"/>
<evidence type="ECO:0000256" key="1">
    <source>
        <dbReference type="SAM" id="MobiDB-lite"/>
    </source>
</evidence>
<feature type="region of interest" description="Disordered" evidence="1">
    <location>
        <begin position="54"/>
        <end position="80"/>
    </location>
</feature>
<reference evidence="3" key="1">
    <citation type="submission" date="2016-10" db="EMBL/GenBank/DDBJ databases">
        <authorList>
            <person name="Varghese N."/>
            <person name="Submissions S."/>
        </authorList>
    </citation>
    <scope>NUCLEOTIDE SEQUENCE [LARGE SCALE GENOMIC DNA]</scope>
    <source>
        <strain evidence="3">DSM 17875</strain>
    </source>
</reference>
<sequence>MDSNNPKEKPAQLLSDLESIRQLLEPAMAEPPLLTDSIDPRNIPLLSDIVPPAFSERPLQPIPPQPAAPPRHAPAARPPSLELNRLEGELRIAAELILQDVIDDFVPQIEAELRRRLEEHLPGILSTRKQT</sequence>
<dbReference type="EMBL" id="LT629785">
    <property type="protein sequence ID" value="SDU21428.1"/>
    <property type="molecule type" value="Genomic_DNA"/>
</dbReference>
<dbReference type="RefSeq" id="WP_090195621.1">
    <property type="nucleotide sequence ID" value="NZ_LT629785.1"/>
</dbReference>
<evidence type="ECO:0008006" key="4">
    <source>
        <dbReference type="Google" id="ProtNLM"/>
    </source>
</evidence>
<dbReference type="AlphaFoldDB" id="A0A1H2GPY9"/>